<evidence type="ECO:0000256" key="5">
    <source>
        <dbReference type="SAM" id="MobiDB-lite"/>
    </source>
</evidence>
<dbReference type="SMART" id="SM00320">
    <property type="entry name" value="WD40"/>
    <property type="match status" value="2"/>
</dbReference>
<evidence type="ECO:0000313" key="6">
    <source>
        <dbReference type="EMBL" id="ANB13183.1"/>
    </source>
</evidence>
<dbReference type="PANTHER" id="PTHR16038:SF4">
    <property type="entry name" value="WD REPEAT-CONTAINING PROTEIN 74"/>
    <property type="match status" value="1"/>
</dbReference>
<dbReference type="Gene3D" id="2.130.10.10">
    <property type="entry name" value="YVTN repeat-like/Quinoprotein amine dehydrogenase"/>
    <property type="match status" value="2"/>
</dbReference>
<protein>
    <recommendedName>
        <fullName evidence="4">Ribosome biogenesis protein NSA1</fullName>
    </recommendedName>
</protein>
<comment type="similarity">
    <text evidence="2">Belongs to the NSA1 family.</text>
</comment>
<feature type="region of interest" description="Disordered" evidence="5">
    <location>
        <begin position="148"/>
        <end position="172"/>
    </location>
</feature>
<dbReference type="AlphaFoldDB" id="A0A167DQW1"/>
<dbReference type="InterPro" id="IPR001680">
    <property type="entry name" value="WD40_rpt"/>
</dbReference>
<dbReference type="InterPro" id="IPR015943">
    <property type="entry name" value="WD40/YVTN_repeat-like_dom_sf"/>
</dbReference>
<dbReference type="GO" id="GO:0005730">
    <property type="term" value="C:nucleolus"/>
    <property type="evidence" value="ECO:0007669"/>
    <property type="project" value="InterPro"/>
</dbReference>
<dbReference type="OrthoDB" id="18388at2759"/>
<evidence type="ECO:0000256" key="4">
    <source>
        <dbReference type="ARBA" id="ARBA00014234"/>
    </source>
</evidence>
<gene>
    <name evidence="6" type="primary">NSA1</name>
    <name evidence="6" type="ORF">AWJ20_1465</name>
</gene>
<comment type="subunit">
    <text evidence="3">Component of the pre-66S ribosomal particle.</text>
</comment>
<organism evidence="6 7">
    <name type="scientific">Sugiyamaella lignohabitans</name>
    <dbReference type="NCBI Taxonomy" id="796027"/>
    <lineage>
        <taxon>Eukaryota</taxon>
        <taxon>Fungi</taxon>
        <taxon>Dikarya</taxon>
        <taxon>Ascomycota</taxon>
        <taxon>Saccharomycotina</taxon>
        <taxon>Dipodascomycetes</taxon>
        <taxon>Dipodascales</taxon>
        <taxon>Trichomonascaceae</taxon>
        <taxon>Sugiyamaella</taxon>
    </lineage>
</organism>
<evidence type="ECO:0000256" key="2">
    <source>
        <dbReference type="ARBA" id="ARBA00007861"/>
    </source>
</evidence>
<comment type="function">
    <text evidence="1">Involved in the biogenesis of the 60S ribosomal subunit.</text>
</comment>
<dbReference type="Proteomes" id="UP000189580">
    <property type="component" value="Chromosome a"/>
</dbReference>
<proteinExistence type="inferred from homology"/>
<name>A0A167DQW1_9ASCO</name>
<dbReference type="GO" id="GO:0030687">
    <property type="term" value="C:preribosome, large subunit precursor"/>
    <property type="evidence" value="ECO:0007669"/>
    <property type="project" value="TreeGrafter"/>
</dbReference>
<reference evidence="6 7" key="1">
    <citation type="submission" date="2016-02" db="EMBL/GenBank/DDBJ databases">
        <title>Complete genome sequence and transcriptome regulation of the pentose utilising yeast Sugiyamaella lignohabitans.</title>
        <authorList>
            <person name="Bellasio M."/>
            <person name="Peymann A."/>
            <person name="Valli M."/>
            <person name="Sipitzky M."/>
            <person name="Graf A."/>
            <person name="Sauer M."/>
            <person name="Marx H."/>
            <person name="Mattanovich D."/>
        </authorList>
    </citation>
    <scope>NUCLEOTIDE SEQUENCE [LARGE SCALE GENOMIC DNA]</scope>
    <source>
        <strain evidence="6 7">CBS 10342</strain>
    </source>
</reference>
<dbReference type="KEGG" id="slb:AWJ20_1465"/>
<dbReference type="RefSeq" id="XP_018735660.1">
    <property type="nucleotide sequence ID" value="XM_018878347.1"/>
</dbReference>
<dbReference type="EMBL" id="CP014501">
    <property type="protein sequence ID" value="ANB13183.1"/>
    <property type="molecule type" value="Genomic_DNA"/>
</dbReference>
<dbReference type="PANTHER" id="PTHR16038">
    <property type="entry name" value="NOP SEVEN ASSOCIATED PROTEIN 1"/>
    <property type="match status" value="1"/>
</dbReference>
<dbReference type="InterPro" id="IPR037379">
    <property type="entry name" value="WDR74/Nsa1"/>
</dbReference>
<dbReference type="GeneID" id="30033270"/>
<keyword evidence="7" id="KW-1185">Reference proteome</keyword>
<sequence length="431" mass="48384">MDTSVKDAPQELEIETYASEGRKNCIDRLLVFKSKKYGHRLVAVARRTGSVELYDADNKYEQIKSWTVEKKNNEDDEKDEEDVDADTKKAKTSLLSTEPFIVGFDILPEHNVLVSCDRNGEVALYELDNLEKKPVTWGAIKETPLKGQNRYARKNGNSEGGSSKPTSPISVFKSNPYNEGEFAYGGNKVNLTIISLDFSKRTLTQTWQAKNVKNDRLDLALPVIINNVFWFTQPTKKDTSKNETGLLSLTGDGFIRQYDPTKQMRPVSETKIGENNTTNSNTMNARAGATGVTGASRKEVDIRLKAVCAGNNDNSIIYTDDRSNITYFDIHKNVNGGKYNGPTGTVQALHTYDNELLAAGGLDRYLRIYDITTRDQVAKIYVGTHISSLWILDDDENANNKKRRAADHDEQADDELWNELETVSKKKKSTK</sequence>
<dbReference type="InterPro" id="IPR036322">
    <property type="entry name" value="WD40_repeat_dom_sf"/>
</dbReference>
<evidence type="ECO:0000256" key="3">
    <source>
        <dbReference type="ARBA" id="ARBA00011187"/>
    </source>
</evidence>
<dbReference type="SUPFAM" id="SSF50978">
    <property type="entry name" value="WD40 repeat-like"/>
    <property type="match status" value="1"/>
</dbReference>
<feature type="region of interest" description="Disordered" evidence="5">
    <location>
        <begin position="271"/>
        <end position="290"/>
    </location>
</feature>
<accession>A0A167DQW1</accession>
<feature type="compositionally biased region" description="Polar residues" evidence="5">
    <location>
        <begin position="155"/>
        <end position="172"/>
    </location>
</feature>
<feature type="compositionally biased region" description="Polar residues" evidence="5">
    <location>
        <begin position="273"/>
        <end position="284"/>
    </location>
</feature>
<evidence type="ECO:0000256" key="1">
    <source>
        <dbReference type="ARBA" id="ARBA00002889"/>
    </source>
</evidence>
<dbReference type="GO" id="GO:0042273">
    <property type="term" value="P:ribosomal large subunit biogenesis"/>
    <property type="evidence" value="ECO:0007669"/>
    <property type="project" value="InterPro"/>
</dbReference>
<evidence type="ECO:0000313" key="7">
    <source>
        <dbReference type="Proteomes" id="UP000189580"/>
    </source>
</evidence>